<dbReference type="EMBL" id="RXNR01000034">
    <property type="protein sequence ID" value="RTQ92079.1"/>
    <property type="molecule type" value="Genomic_DNA"/>
</dbReference>
<comment type="caution">
    <text evidence="1">The sequence shown here is derived from an EMBL/GenBank/DDBJ whole genome shotgun (WGS) entry which is preliminary data.</text>
</comment>
<dbReference type="Pfam" id="PF14305">
    <property type="entry name" value="ATPgrasp_TupA"/>
    <property type="match status" value="1"/>
</dbReference>
<evidence type="ECO:0000313" key="2">
    <source>
        <dbReference type="Proteomes" id="UP000276349"/>
    </source>
</evidence>
<evidence type="ECO:0008006" key="3">
    <source>
        <dbReference type="Google" id="ProtNLM"/>
    </source>
</evidence>
<dbReference type="RefSeq" id="WP_126294780.1">
    <property type="nucleotide sequence ID" value="NZ_CP155468.1"/>
</dbReference>
<protein>
    <recommendedName>
        <fullName evidence="3">Glycosyl transferase</fullName>
    </recommendedName>
</protein>
<gene>
    <name evidence="1" type="ORF">EKG35_12380</name>
</gene>
<dbReference type="Proteomes" id="UP000276349">
    <property type="component" value="Unassembled WGS sequence"/>
</dbReference>
<sequence>MSIIKKVLRPSFSLLVKTSPVFASKVIYYKTFREKLDLKNPTTFNEKLMWLKLMEEDTLKTRYTDKYLVRDYIKKNGYEKILIDLYKVYDSAEEIDFEELPNSFILKCTHGSGFNIICSNKEKLDIKNTVLQIKKWMKTDYSLISCEPHYSKIKPRIIAEKFLGNSDGKVPIDYKIHCFHGEPKIIELIFDRGTTQKKCILLDLNWDILPYNEQSINFKEEIKKPEKSNEMLNIARKLSSIFTYVRVDLYYCNREIFFGELTFTPDACLFTDLSDEAGYKIGNLLDLTKSCVK</sequence>
<dbReference type="AlphaFoldDB" id="A0A431UPU3"/>
<name>A0A431UPU3_9BACI</name>
<evidence type="ECO:0000313" key="1">
    <source>
        <dbReference type="EMBL" id="RTQ92079.1"/>
    </source>
</evidence>
<reference evidence="1 2" key="1">
    <citation type="submission" date="2018-12" db="EMBL/GenBank/DDBJ databases">
        <authorList>
            <person name="Yu L."/>
        </authorList>
    </citation>
    <scope>NUCLEOTIDE SEQUENCE [LARGE SCALE GENOMIC DNA]</scope>
    <source>
        <strain evidence="1 2">S5H2222</strain>
    </source>
</reference>
<keyword evidence="2" id="KW-1185">Reference proteome</keyword>
<dbReference type="InterPro" id="IPR029465">
    <property type="entry name" value="ATPgrasp_TupA"/>
</dbReference>
<organism evidence="1 2">
    <name type="scientific">Lysinibacillus telephonicus</name>
    <dbReference type="NCBI Taxonomy" id="1714840"/>
    <lineage>
        <taxon>Bacteria</taxon>
        <taxon>Bacillati</taxon>
        <taxon>Bacillota</taxon>
        <taxon>Bacilli</taxon>
        <taxon>Bacillales</taxon>
        <taxon>Bacillaceae</taxon>
        <taxon>Lysinibacillus</taxon>
    </lineage>
</organism>
<proteinExistence type="predicted"/>
<accession>A0A431UPU3</accession>
<dbReference type="OrthoDB" id="9791827at2"/>